<evidence type="ECO:0000256" key="1">
    <source>
        <dbReference type="SAM" id="Phobius"/>
    </source>
</evidence>
<keyword evidence="1" id="KW-0812">Transmembrane</keyword>
<evidence type="ECO:0000313" key="3">
    <source>
        <dbReference type="Proteomes" id="UP000199387"/>
    </source>
</evidence>
<name>A0A1G6IAS5_9BACL</name>
<sequence length="205" mass="23778">MKRFPISAPLLWAGLLALTLIIHFFITFLYLTPNNPVKTRHGEFLYAYMDPLFAQNWKLFAPNPVSHHRDVQAKARVIDPDTGQLRETDWKDLTGPLIREKQAHRLSSEDRVTRYFVSGSRSFQEDNQKQKKTGEWMLQRAASTALGQAMPDQKIKAIKFRVVTNTFPRFDVRHKSDDSTPLHFRESNWLPYRPVGSEAAKGWPQ</sequence>
<feature type="transmembrane region" description="Helical" evidence="1">
    <location>
        <begin position="12"/>
        <end position="31"/>
    </location>
</feature>
<keyword evidence="1" id="KW-0472">Membrane</keyword>
<dbReference type="Pfam" id="PF19136">
    <property type="entry name" value="DUF5819"/>
    <property type="match status" value="1"/>
</dbReference>
<keyword evidence="3" id="KW-1185">Reference proteome</keyword>
<dbReference type="OrthoDB" id="9342777at2"/>
<gene>
    <name evidence="2" type="ORF">SAMN04488112_102126</name>
</gene>
<organism evidence="2 3">
    <name type="scientific">Melghirimyces thermohalophilus</name>
    <dbReference type="NCBI Taxonomy" id="1236220"/>
    <lineage>
        <taxon>Bacteria</taxon>
        <taxon>Bacillati</taxon>
        <taxon>Bacillota</taxon>
        <taxon>Bacilli</taxon>
        <taxon>Bacillales</taxon>
        <taxon>Thermoactinomycetaceae</taxon>
        <taxon>Melghirimyces</taxon>
    </lineage>
</organism>
<reference evidence="2 3" key="1">
    <citation type="submission" date="2016-10" db="EMBL/GenBank/DDBJ databases">
        <authorList>
            <person name="de Groot N.N."/>
        </authorList>
    </citation>
    <scope>NUCLEOTIDE SEQUENCE [LARGE SCALE GENOMIC DNA]</scope>
    <source>
        <strain evidence="2 3">DSM 45514</strain>
    </source>
</reference>
<dbReference type="RefSeq" id="WP_091566075.1">
    <property type="nucleotide sequence ID" value="NZ_FMZA01000002.1"/>
</dbReference>
<dbReference type="InterPro" id="IPR043857">
    <property type="entry name" value="DUF5819"/>
</dbReference>
<dbReference type="STRING" id="1236220.SAMN04488112_102126"/>
<evidence type="ECO:0000313" key="2">
    <source>
        <dbReference type="EMBL" id="SDC03115.1"/>
    </source>
</evidence>
<accession>A0A1G6IAS5</accession>
<dbReference type="AlphaFoldDB" id="A0A1G6IAS5"/>
<proteinExistence type="predicted"/>
<dbReference type="Proteomes" id="UP000199387">
    <property type="component" value="Unassembled WGS sequence"/>
</dbReference>
<protein>
    <submittedName>
        <fullName evidence="2">Uncharacterized protein</fullName>
    </submittedName>
</protein>
<dbReference type="EMBL" id="FMZA01000002">
    <property type="protein sequence ID" value="SDC03115.1"/>
    <property type="molecule type" value="Genomic_DNA"/>
</dbReference>
<keyword evidence="1" id="KW-1133">Transmembrane helix</keyword>